<keyword evidence="1" id="KW-0732">Signal</keyword>
<feature type="signal peptide" evidence="1">
    <location>
        <begin position="1"/>
        <end position="21"/>
    </location>
</feature>
<dbReference type="PANTHER" id="PTHR10974:SF1">
    <property type="entry name" value="FI08016P-RELATED"/>
    <property type="match status" value="1"/>
</dbReference>
<accession>A0AAU9IWX5</accession>
<keyword evidence="3" id="KW-1185">Reference proteome</keyword>
<proteinExistence type="predicted"/>
<dbReference type="GO" id="GO:0005615">
    <property type="term" value="C:extracellular space"/>
    <property type="evidence" value="ECO:0007669"/>
    <property type="project" value="TreeGrafter"/>
</dbReference>
<feature type="chain" id="PRO_5043684145" evidence="1">
    <location>
        <begin position="22"/>
        <end position="695"/>
    </location>
</feature>
<sequence>MFKVIAYGLLLVCLLVYCAYQAIINRSKISGFIEYVTPPKYSPNNPKVSTVSKKYITPRINNATEIIDFNRDFPVPSLPFRLDDTDLLKAEELTCEPESFGYSREKGELVFPEYIYPKCSQVNNQNDTRLKINDGFLYMDCPGKFKGRYVTGPVNSQKLATQDELYDLWEVHDYKKPAKLSENTEFAIGSCEENPTKTYKEAYMTPNFNEPAYKEAKQKVTGKPKIIFLLTLDSVSRRHFFRKLPKTIEYLNGLNRKDEYFVFDFKLHNILGATSVGNQVPIFGEKEKYNEDYGGSKNIDYIGETALWNILREHGYISLIGLENCDNYFPKSLGRIPHADYVINPFYCAVYKYTDYKLDIEFALKQRCLGAYMTHYYALNYTYNLAGMNQGVNQFLYLHLNAAHEATGLHAATLDEDLPDYIEKFLTSYGKTHDISIFLGADHGMRYGDWFKELSAYQEHKLPSLFLITNREFLSKFPNAYEALSMNTLRLTSKRDIRKTLLYMAGIDENTEFGVNLMKEISPKARTCKDAGIKPLECSCSQMLPVENPDPEFKHFLTRLQNLVEVTINAQSYASPIHSKGSICQKVYINQIEKAYSLQTSNVEEFIRIEMSVIGHPKVRFQATIFVSSYYSDLLTYSSMRYNSNAEVFRSSRVRSKIINISRLDKYAGKCELIAINAGLRADTCLCTDEVLENS</sequence>
<dbReference type="Proteomes" id="UP001162131">
    <property type="component" value="Unassembled WGS sequence"/>
</dbReference>
<dbReference type="InterPro" id="IPR004245">
    <property type="entry name" value="DUF229"/>
</dbReference>
<dbReference type="SUPFAM" id="SSF53649">
    <property type="entry name" value="Alkaline phosphatase-like"/>
    <property type="match status" value="1"/>
</dbReference>
<evidence type="ECO:0000256" key="1">
    <source>
        <dbReference type="SAM" id="SignalP"/>
    </source>
</evidence>
<dbReference type="Pfam" id="PF02995">
    <property type="entry name" value="DUF229"/>
    <property type="match status" value="1"/>
</dbReference>
<dbReference type="EMBL" id="CAJZBQ010000020">
    <property type="protein sequence ID" value="CAG9318545.1"/>
    <property type="molecule type" value="Genomic_DNA"/>
</dbReference>
<dbReference type="InterPro" id="IPR017850">
    <property type="entry name" value="Alkaline_phosphatase_core_sf"/>
</dbReference>
<reference evidence="2" key="1">
    <citation type="submission" date="2021-09" db="EMBL/GenBank/DDBJ databases">
        <authorList>
            <consortium name="AG Swart"/>
            <person name="Singh M."/>
            <person name="Singh A."/>
            <person name="Seah K."/>
            <person name="Emmerich C."/>
        </authorList>
    </citation>
    <scope>NUCLEOTIDE SEQUENCE</scope>
    <source>
        <strain evidence="2">ATCC30299</strain>
    </source>
</reference>
<evidence type="ECO:0000313" key="2">
    <source>
        <dbReference type="EMBL" id="CAG9318545.1"/>
    </source>
</evidence>
<dbReference type="AlphaFoldDB" id="A0AAU9IWX5"/>
<protein>
    <submittedName>
        <fullName evidence="2">Uncharacterized protein</fullName>
    </submittedName>
</protein>
<evidence type="ECO:0000313" key="3">
    <source>
        <dbReference type="Proteomes" id="UP001162131"/>
    </source>
</evidence>
<comment type="caution">
    <text evidence="2">The sequence shown here is derived from an EMBL/GenBank/DDBJ whole genome shotgun (WGS) entry which is preliminary data.</text>
</comment>
<gene>
    <name evidence="2" type="ORF">BSTOLATCC_MIC21018</name>
</gene>
<dbReference type="PANTHER" id="PTHR10974">
    <property type="entry name" value="FI08016P-RELATED"/>
    <property type="match status" value="1"/>
</dbReference>
<organism evidence="2 3">
    <name type="scientific">Blepharisma stoltei</name>
    <dbReference type="NCBI Taxonomy" id="1481888"/>
    <lineage>
        <taxon>Eukaryota</taxon>
        <taxon>Sar</taxon>
        <taxon>Alveolata</taxon>
        <taxon>Ciliophora</taxon>
        <taxon>Postciliodesmatophora</taxon>
        <taxon>Heterotrichea</taxon>
        <taxon>Heterotrichida</taxon>
        <taxon>Blepharismidae</taxon>
        <taxon>Blepharisma</taxon>
    </lineage>
</organism>
<name>A0AAU9IWX5_9CILI</name>